<dbReference type="InterPro" id="IPR016187">
    <property type="entry name" value="CTDL_fold"/>
</dbReference>
<evidence type="ECO:0000313" key="3">
    <source>
        <dbReference type="EMBL" id="MBD6621224.1"/>
    </source>
</evidence>
<dbReference type="EMBL" id="VJXY01000134">
    <property type="protein sequence ID" value="MBD6621224.1"/>
    <property type="molecule type" value="Genomic_DNA"/>
</dbReference>
<dbReference type="InterPro" id="IPR027417">
    <property type="entry name" value="P-loop_NTPase"/>
</dbReference>
<dbReference type="InterPro" id="IPR051043">
    <property type="entry name" value="Sulfatase_Mod_Factor_Kinase"/>
</dbReference>
<dbReference type="PANTHER" id="PTHR23150">
    <property type="entry name" value="SULFATASE MODIFYING FACTOR 1, 2"/>
    <property type="match status" value="1"/>
</dbReference>
<feature type="domain" description="Novel STAND NTPase 1" evidence="2">
    <location>
        <begin position="220"/>
        <end position="626"/>
    </location>
</feature>
<dbReference type="InterPro" id="IPR042095">
    <property type="entry name" value="SUMF_sf"/>
</dbReference>
<dbReference type="Gene3D" id="3.40.50.300">
    <property type="entry name" value="P-loop containing nucleotide triphosphate hydrolases"/>
    <property type="match status" value="1"/>
</dbReference>
<evidence type="ECO:0000313" key="4">
    <source>
        <dbReference type="Proteomes" id="UP001165986"/>
    </source>
</evidence>
<dbReference type="SUPFAM" id="SSF50494">
    <property type="entry name" value="Trypsin-like serine proteases"/>
    <property type="match status" value="1"/>
</dbReference>
<dbReference type="Pfam" id="PF20703">
    <property type="entry name" value="nSTAND1"/>
    <property type="match status" value="1"/>
</dbReference>
<reference evidence="3" key="1">
    <citation type="submission" date="2019-07" db="EMBL/GenBank/DDBJ databases">
        <title>Toxilogical consequences of a new and cryptic species of cyanobacteria (Komarekiella delphini-convector) recovered from the epidermis of a bottlenose dolphin and 1500 ft. in the air.</title>
        <authorList>
            <person name="Brown A.O."/>
            <person name="Dvorak P."/>
            <person name="Villanueva C.D."/>
            <person name="Foss A.J."/>
            <person name="Garvey A.D."/>
            <person name="Gibson Q.A."/>
            <person name="Johansen J.R."/>
            <person name="Casamatta D.A."/>
        </authorList>
    </citation>
    <scope>NUCLEOTIDE SEQUENCE</scope>
    <source>
        <strain evidence="3">SJRDD-AB1</strain>
    </source>
</reference>
<dbReference type="GO" id="GO:0120147">
    <property type="term" value="F:formylglycine-generating oxidase activity"/>
    <property type="evidence" value="ECO:0007669"/>
    <property type="project" value="TreeGrafter"/>
</dbReference>
<accession>A0AA40VVT8</accession>
<dbReference type="SUPFAM" id="SSF56436">
    <property type="entry name" value="C-type lectin-like"/>
    <property type="match status" value="1"/>
</dbReference>
<dbReference type="Proteomes" id="UP001165986">
    <property type="component" value="Unassembled WGS sequence"/>
</dbReference>
<evidence type="ECO:0000259" key="1">
    <source>
        <dbReference type="Pfam" id="PF03781"/>
    </source>
</evidence>
<gene>
    <name evidence="3" type="ORF">FNW02_37395</name>
</gene>
<dbReference type="InterPro" id="IPR009003">
    <property type="entry name" value="Peptidase_S1_PA"/>
</dbReference>
<dbReference type="PANTHER" id="PTHR23150:SF19">
    <property type="entry name" value="FORMYLGLYCINE-GENERATING ENZYME"/>
    <property type="match status" value="1"/>
</dbReference>
<dbReference type="Gene3D" id="2.40.10.120">
    <property type="match status" value="1"/>
</dbReference>
<sequence>MNAQLTSAIVRICKANGEVVGAGFLVSQKHVLTCAHVVNAALSRSLAATENPTCEVYLDFPLVAPRQILKAQVVCWIAVQPSTSTLEFSDIAALELLDNPTERARPVRLVTAEDLWGHEFQVLGFPVGRDSGVWTAGELRQPVSGGRIQMEVVQQTAYRVESGFSGAPVWDKQLNGVVGMTVTAEQSRDRQDVKAAFIIPISQLVKAFPQLGEQAIPPCPYQGLFAFREEDAKFFFGREEFTTKLVASVKKQPLVAVIGSSGSGKSSVVFAGLIPQLRAQQAWIVESFRPGDRPLHNLAAKLVQLLPTQLSETDRLVEVNKLATALRQFDLTLQDVAGRILEKKIGTRLLLVADQFEELFTLCRDVEEQRCFIDQILTAVNHTPNFTLVLTLRADFLGYALSNRPFADALQGELLLSNPIPRNRGGAICLLGPMNRQELQYVIEKPASDLVQLEEGLSDRILDAVEKQPGNLPLLEFALTQLWTKQHNHQLTHQAYDAIGGVEKALAEYAQKEYNELSEADKERAKRIFIQLVRPGEGTEDTRRLATRAEVGEDNWDLVTHLANQRLVVTGRNETSEEETVEVIHEALIREWQQLRQWMEEDRSFRTWQERLRAAIRQWESSGKDDGALLRGVPLDEAEGLQHKRLEELSLEERVFIQLSLALRDREKQEREQIQQRELLLMRQSRTRLRSLVAVLGAIALGTTSVLAYPELLRWQADSLGTMVNIPEGNAIIGTDDSLAKPDEKPSRTVYIPAFQIEQYEVSNQQYRLCQRARVCSEPKTELLRYIDSYINNINLNHPIVGITAVQAAKYCHWLGRRLPTEVEWERAARGSDGRLWPWGNGLPTPKYANLLFENVQKGTEPVNSHSEGVSPEDKDIFNLVGNVAEWTASYFDQQYQNSDQKKAWDGQPEKLRDKVLLIRGGNWRYKMYRVTERFPADGLSTHARVGIRCAK</sequence>
<dbReference type="Pfam" id="PF13365">
    <property type="entry name" value="Trypsin_2"/>
    <property type="match status" value="1"/>
</dbReference>
<dbReference type="SUPFAM" id="SSF52540">
    <property type="entry name" value="P-loop containing nucleoside triphosphate hydrolases"/>
    <property type="match status" value="1"/>
</dbReference>
<dbReference type="InterPro" id="IPR005532">
    <property type="entry name" value="SUMF_dom"/>
</dbReference>
<feature type="domain" description="Sulfatase-modifying factor enzyme-like" evidence="1">
    <location>
        <begin position="721"/>
        <end position="952"/>
    </location>
</feature>
<dbReference type="Gene3D" id="3.90.1580.10">
    <property type="entry name" value="paralog of FGE (formylglycine-generating enzyme)"/>
    <property type="match status" value="1"/>
</dbReference>
<proteinExistence type="predicted"/>
<dbReference type="InterPro" id="IPR049052">
    <property type="entry name" value="nSTAND1"/>
</dbReference>
<dbReference type="Pfam" id="PF03781">
    <property type="entry name" value="FGE-sulfatase"/>
    <property type="match status" value="1"/>
</dbReference>
<dbReference type="RefSeq" id="WP_191762543.1">
    <property type="nucleotide sequence ID" value="NZ_VJXY01000134.1"/>
</dbReference>
<protein>
    <submittedName>
        <fullName evidence="3">SUMF1/EgtB/PvdOfamily nonheme iron enzyme</fullName>
    </submittedName>
</protein>
<keyword evidence="4" id="KW-1185">Reference proteome</keyword>
<name>A0AA40VVT8_9NOST</name>
<dbReference type="AlphaFoldDB" id="A0AA40VVT8"/>
<organism evidence="3 4">
    <name type="scientific">Komarekiella delphini-convector SJRDD-AB1</name>
    <dbReference type="NCBI Taxonomy" id="2593771"/>
    <lineage>
        <taxon>Bacteria</taxon>
        <taxon>Bacillati</taxon>
        <taxon>Cyanobacteriota</taxon>
        <taxon>Cyanophyceae</taxon>
        <taxon>Nostocales</taxon>
        <taxon>Nostocaceae</taxon>
        <taxon>Komarekiella</taxon>
        <taxon>Komarekiella delphini-convector</taxon>
    </lineage>
</organism>
<evidence type="ECO:0000259" key="2">
    <source>
        <dbReference type="Pfam" id="PF20703"/>
    </source>
</evidence>
<comment type="caution">
    <text evidence="3">The sequence shown here is derived from an EMBL/GenBank/DDBJ whole genome shotgun (WGS) entry which is preliminary data.</text>
</comment>